<accession>A0A1F5PH18</accession>
<reference evidence="2 3" key="1">
    <citation type="journal article" date="2016" name="Nat. Commun.">
        <title>Thousands of microbial genomes shed light on interconnected biogeochemical processes in an aquifer system.</title>
        <authorList>
            <person name="Anantharaman K."/>
            <person name="Brown C.T."/>
            <person name="Hug L.A."/>
            <person name="Sharon I."/>
            <person name="Castelle C.J."/>
            <person name="Probst A.J."/>
            <person name="Thomas B.C."/>
            <person name="Singh A."/>
            <person name="Wilkins M.J."/>
            <person name="Karaoz U."/>
            <person name="Brodie E.L."/>
            <person name="Williams K.H."/>
            <person name="Hubbard S.S."/>
            <person name="Banfield J.F."/>
        </authorList>
    </citation>
    <scope>NUCLEOTIDE SEQUENCE [LARGE SCALE GENOMIC DNA]</scope>
</reference>
<evidence type="ECO:0000313" key="3">
    <source>
        <dbReference type="Proteomes" id="UP000178377"/>
    </source>
</evidence>
<name>A0A1F5PH18_9BACT</name>
<organism evidence="2 3">
    <name type="scientific">Candidatus Doudnabacteria bacterium RIFCSPHIGHO2_01_FULL_50_11</name>
    <dbReference type="NCBI Taxonomy" id="1817828"/>
    <lineage>
        <taxon>Bacteria</taxon>
        <taxon>Candidatus Doudnaibacteriota</taxon>
    </lineage>
</organism>
<gene>
    <name evidence="2" type="ORF">A2722_00500</name>
</gene>
<comment type="caution">
    <text evidence="2">The sequence shown here is derived from an EMBL/GenBank/DDBJ whole genome shotgun (WGS) entry which is preliminary data.</text>
</comment>
<dbReference type="Proteomes" id="UP000178377">
    <property type="component" value="Unassembled WGS sequence"/>
</dbReference>
<protein>
    <recommendedName>
        <fullName evidence="1">DUF5648 domain-containing protein</fullName>
    </recommendedName>
</protein>
<sequence length="175" mass="20193">MKKILALYISTSLIVFLMPIAVLAAEEPIQYYPLYRLYNAGLQDHLYTSSLEEIEVAKKSGYILELTYSNLGSRQLLQNQTPLYRLWNKKLQKHFYTDSNDELADVVINRGYTLESTLGFLSSDFDSSATGVIYRLYNPQTVDHLYTNSWVEWGMLQLSGWQDEGTLEGRLYPVQ</sequence>
<evidence type="ECO:0000313" key="2">
    <source>
        <dbReference type="EMBL" id="OGE89201.1"/>
    </source>
</evidence>
<dbReference type="InterPro" id="IPR043708">
    <property type="entry name" value="DUF5648"/>
</dbReference>
<dbReference type="STRING" id="1817828.A2722_00500"/>
<dbReference type="EMBL" id="MFEO01000026">
    <property type="protein sequence ID" value="OGE89201.1"/>
    <property type="molecule type" value="Genomic_DNA"/>
</dbReference>
<feature type="domain" description="DUF5648" evidence="1">
    <location>
        <begin position="33"/>
        <end position="166"/>
    </location>
</feature>
<dbReference type="AlphaFoldDB" id="A0A1F5PH18"/>
<evidence type="ECO:0000259" key="1">
    <source>
        <dbReference type="Pfam" id="PF18885"/>
    </source>
</evidence>
<dbReference type="Pfam" id="PF18885">
    <property type="entry name" value="DUF5648"/>
    <property type="match status" value="1"/>
</dbReference>
<proteinExistence type="predicted"/>